<sequence>MDMYSTQSIFLGGCPRSGTTLLQSLLGAHPKIASFPESHLFQNLRIRYLSRSLGLASIKGKKQLNWFLEEIGQAELKSKLSLFPLFIGQYVSVFTEALNKATEAQGKLVWLEKSPEHIRYIQLFEHLIPETKFIHLIRNGGDVVASLYDVSHNHQRRDIWGEPWTIDKCVKTWIDSVQFSSDHLHKPNHLLIRYEQLVADPEKVLIQLCRFLGLEFDVVMLTAYGETAQKVVRPDETWKASVGAPIKSANGKKFYELFNPEEQNYILEKLSVINLEDLEAKNHHAYV</sequence>
<keyword evidence="1" id="KW-0808">Transferase</keyword>
<dbReference type="PANTHER" id="PTHR12788:SF10">
    <property type="entry name" value="PROTEIN-TYROSINE SULFOTRANSFERASE"/>
    <property type="match status" value="1"/>
</dbReference>
<dbReference type="RefSeq" id="WP_283763889.1">
    <property type="nucleotide sequence ID" value="NZ_JAQPOK010000130.1"/>
</dbReference>
<organism evidence="2 3">
    <name type="scientific">Roseofilum halophilum BLCC-M91</name>
    <dbReference type="NCBI Taxonomy" id="3022259"/>
    <lineage>
        <taxon>Bacteria</taxon>
        <taxon>Bacillati</taxon>
        <taxon>Cyanobacteriota</taxon>
        <taxon>Cyanophyceae</taxon>
        <taxon>Desertifilales</taxon>
        <taxon>Desertifilaceae</taxon>
        <taxon>Roseofilum</taxon>
        <taxon>Roseofilum halophilum</taxon>
    </lineage>
</organism>
<dbReference type="Proteomes" id="UP001231370">
    <property type="component" value="Unassembled WGS sequence"/>
</dbReference>
<keyword evidence="3" id="KW-1185">Reference proteome</keyword>
<dbReference type="InterPro" id="IPR027417">
    <property type="entry name" value="P-loop_NTPase"/>
</dbReference>
<dbReference type="PANTHER" id="PTHR12788">
    <property type="entry name" value="PROTEIN-TYROSINE SULFOTRANSFERASE 2"/>
    <property type="match status" value="1"/>
</dbReference>
<accession>A0ABT7BPY2</accession>
<dbReference type="Pfam" id="PF13469">
    <property type="entry name" value="Sulfotransfer_3"/>
    <property type="match status" value="1"/>
</dbReference>
<dbReference type="SUPFAM" id="SSF52540">
    <property type="entry name" value="P-loop containing nucleoside triphosphate hydrolases"/>
    <property type="match status" value="1"/>
</dbReference>
<dbReference type="EMBL" id="JAQPOK010000130">
    <property type="protein sequence ID" value="MDJ1180589.1"/>
    <property type="molecule type" value="Genomic_DNA"/>
</dbReference>
<evidence type="ECO:0000313" key="2">
    <source>
        <dbReference type="EMBL" id="MDJ1180589.1"/>
    </source>
</evidence>
<name>A0ABT7BPY2_9CYAN</name>
<dbReference type="Gene3D" id="3.40.50.300">
    <property type="entry name" value="P-loop containing nucleotide triphosphate hydrolases"/>
    <property type="match status" value="1"/>
</dbReference>
<protein>
    <submittedName>
        <fullName evidence="2">Sulfotransferase</fullName>
    </submittedName>
</protein>
<evidence type="ECO:0000256" key="1">
    <source>
        <dbReference type="ARBA" id="ARBA00022679"/>
    </source>
</evidence>
<comment type="caution">
    <text evidence="2">The sequence shown here is derived from an EMBL/GenBank/DDBJ whole genome shotgun (WGS) entry which is preliminary data.</text>
</comment>
<evidence type="ECO:0000313" key="3">
    <source>
        <dbReference type="Proteomes" id="UP001231370"/>
    </source>
</evidence>
<reference evidence="2 3" key="1">
    <citation type="submission" date="2023-01" db="EMBL/GenBank/DDBJ databases">
        <title>Novel diversity within Roseofilum (Cyanobacteria; Desertifilaceae) from marine benthic mats with descriptions of four novel species.</title>
        <authorList>
            <person name="Wang Y."/>
            <person name="Berthold D.E."/>
            <person name="Hu J."/>
            <person name="Lefler F.W."/>
            <person name="Laughinghouse H.D. IV."/>
        </authorList>
    </citation>
    <scope>NUCLEOTIDE SEQUENCE [LARGE SCALE GENOMIC DNA]</scope>
    <source>
        <strain evidence="2 3">BLCC-M91</strain>
    </source>
</reference>
<proteinExistence type="predicted"/>
<dbReference type="InterPro" id="IPR026634">
    <property type="entry name" value="TPST-like"/>
</dbReference>
<gene>
    <name evidence="2" type="ORF">PJF56_17145</name>
</gene>